<keyword evidence="2" id="KW-1185">Reference proteome</keyword>
<evidence type="ECO:0000313" key="1">
    <source>
        <dbReference type="EMBL" id="EME55836.1"/>
    </source>
</evidence>
<proteinExistence type="predicted"/>
<gene>
    <name evidence="1" type="ORF">G352_22481</name>
</gene>
<comment type="caution">
    <text evidence="1">The sequence shown here is derived from an EMBL/GenBank/DDBJ whole genome shotgun (WGS) entry which is preliminary data.</text>
</comment>
<accession>M2X481</accession>
<evidence type="ECO:0000313" key="2">
    <source>
        <dbReference type="Proteomes" id="UP000011731"/>
    </source>
</evidence>
<name>M2X481_9NOCA</name>
<sequence length="107" mass="12038">MGYLLVDEPCEILVRPTESRCSIPYPAPGHHFSGKRPGIDCLQNGIEDFVGFLVVDTITEDPLDPFVESVRLLPLLQRGVLCRCQRRGPTRKICIQLAGEHVVVFRH</sequence>
<dbReference type="AlphaFoldDB" id="M2X481"/>
<dbReference type="Proteomes" id="UP000011731">
    <property type="component" value="Unassembled WGS sequence"/>
</dbReference>
<organism evidence="1 2">
    <name type="scientific">Rhodococcus ruber BKS 20-38</name>
    <dbReference type="NCBI Taxonomy" id="1278076"/>
    <lineage>
        <taxon>Bacteria</taxon>
        <taxon>Bacillati</taxon>
        <taxon>Actinomycetota</taxon>
        <taxon>Actinomycetes</taxon>
        <taxon>Mycobacteriales</taxon>
        <taxon>Nocardiaceae</taxon>
        <taxon>Rhodococcus</taxon>
    </lineage>
</organism>
<protein>
    <submittedName>
        <fullName evidence="1">Uncharacterized protein</fullName>
    </submittedName>
</protein>
<reference evidence="1 2" key="1">
    <citation type="journal article" date="2013" name="Genome Announc.">
        <title>Draft Genome Sequence of Rhodococcus ruber Strain BKS 20-38.</title>
        <authorList>
            <person name="Bala M."/>
            <person name="Kumar S."/>
            <person name="Raghava G.P."/>
            <person name="Mayilraj S."/>
        </authorList>
    </citation>
    <scope>NUCLEOTIDE SEQUENCE [LARGE SCALE GENOMIC DNA]</scope>
    <source>
        <strain evidence="1 2">BKS 20-38</strain>
    </source>
</reference>
<dbReference type="EMBL" id="AOEX01000084">
    <property type="protein sequence ID" value="EME55836.1"/>
    <property type="molecule type" value="Genomic_DNA"/>
</dbReference>